<proteinExistence type="predicted"/>
<reference evidence="1" key="1">
    <citation type="submission" date="2014-12" db="EMBL/GenBank/DDBJ databases">
        <title>Insight into the proteome of Arion vulgaris.</title>
        <authorList>
            <person name="Aradska J."/>
            <person name="Bulat T."/>
            <person name="Smidak R."/>
            <person name="Sarate P."/>
            <person name="Gangsoo J."/>
            <person name="Sialana F."/>
            <person name="Bilban M."/>
            <person name="Lubec G."/>
        </authorList>
    </citation>
    <scope>NUCLEOTIDE SEQUENCE</scope>
    <source>
        <tissue evidence="1">Skin</tissue>
    </source>
</reference>
<dbReference type="AlphaFoldDB" id="A0A0B6ZTX1"/>
<protein>
    <submittedName>
        <fullName evidence="1">Uncharacterized protein</fullName>
    </submittedName>
</protein>
<dbReference type="EMBL" id="HACG01025128">
    <property type="protein sequence ID" value="CEK71993.1"/>
    <property type="molecule type" value="Transcribed_RNA"/>
</dbReference>
<organism evidence="1">
    <name type="scientific">Arion vulgaris</name>
    <dbReference type="NCBI Taxonomy" id="1028688"/>
    <lineage>
        <taxon>Eukaryota</taxon>
        <taxon>Metazoa</taxon>
        <taxon>Spiralia</taxon>
        <taxon>Lophotrochozoa</taxon>
        <taxon>Mollusca</taxon>
        <taxon>Gastropoda</taxon>
        <taxon>Heterobranchia</taxon>
        <taxon>Euthyneura</taxon>
        <taxon>Panpulmonata</taxon>
        <taxon>Eupulmonata</taxon>
        <taxon>Stylommatophora</taxon>
        <taxon>Helicina</taxon>
        <taxon>Arionoidea</taxon>
        <taxon>Arionidae</taxon>
        <taxon>Arion</taxon>
    </lineage>
</organism>
<evidence type="ECO:0000313" key="1">
    <source>
        <dbReference type="EMBL" id="CEK71993.1"/>
    </source>
</evidence>
<sequence length="80" mass="8977">MYRLYSVYIVQMKVDGGFSANVRDRVTFKKDRAYKTITDSIRLEMEILNANLKVSGVLLTTTVTVPDSQSLLSETLLTSA</sequence>
<name>A0A0B6ZTX1_9EUPU</name>
<gene>
    <name evidence="1" type="primary">ORF80664</name>
</gene>
<accession>A0A0B6ZTX1</accession>